<evidence type="ECO:0000313" key="2">
    <source>
        <dbReference type="EMBL" id="MCW1914525.1"/>
    </source>
</evidence>
<feature type="transmembrane region" description="Helical" evidence="1">
    <location>
        <begin position="163"/>
        <end position="181"/>
    </location>
</feature>
<organism evidence="2 3">
    <name type="scientific">Luteolibacter rhizosphaerae</name>
    <dbReference type="NCBI Taxonomy" id="2989719"/>
    <lineage>
        <taxon>Bacteria</taxon>
        <taxon>Pseudomonadati</taxon>
        <taxon>Verrucomicrobiota</taxon>
        <taxon>Verrucomicrobiia</taxon>
        <taxon>Verrucomicrobiales</taxon>
        <taxon>Verrucomicrobiaceae</taxon>
        <taxon>Luteolibacter</taxon>
    </lineage>
</organism>
<dbReference type="Pfam" id="PF04307">
    <property type="entry name" value="YdjM"/>
    <property type="match status" value="1"/>
</dbReference>
<feature type="transmembrane region" description="Helical" evidence="1">
    <location>
        <begin position="90"/>
        <end position="111"/>
    </location>
</feature>
<keyword evidence="3" id="KW-1185">Reference proteome</keyword>
<keyword evidence="2" id="KW-0378">Hydrolase</keyword>
<dbReference type="EMBL" id="JAPDDR010000006">
    <property type="protein sequence ID" value="MCW1914525.1"/>
    <property type="molecule type" value="Genomic_DNA"/>
</dbReference>
<evidence type="ECO:0000256" key="1">
    <source>
        <dbReference type="SAM" id="Phobius"/>
    </source>
</evidence>
<accession>A0ABT3G5L9</accession>
<comment type="caution">
    <text evidence="2">The sequence shown here is derived from an EMBL/GenBank/DDBJ whole genome shotgun (WGS) entry which is preliminary data.</text>
</comment>
<gene>
    <name evidence="2" type="ORF">OJ996_13130</name>
</gene>
<dbReference type="PANTHER" id="PTHR40031">
    <property type="entry name" value="HYPOTHETICAL MEMBRANE SPANNING PROTEIN"/>
    <property type="match status" value="1"/>
</dbReference>
<dbReference type="InterPro" id="IPR007404">
    <property type="entry name" value="YdjM-like"/>
</dbReference>
<proteinExistence type="predicted"/>
<evidence type="ECO:0000313" key="3">
    <source>
        <dbReference type="Proteomes" id="UP001165653"/>
    </source>
</evidence>
<dbReference type="PANTHER" id="PTHR40031:SF1">
    <property type="entry name" value="MEMBRANE-BOUND METAL-DEPENDENT HYDROLASE"/>
    <property type="match status" value="1"/>
</dbReference>
<dbReference type="InterPro" id="IPR053170">
    <property type="entry name" value="Transcription_regulator"/>
</dbReference>
<reference evidence="2" key="1">
    <citation type="submission" date="2022-10" db="EMBL/GenBank/DDBJ databases">
        <title>Luteolibacter sp. GHJ8, whole genome shotgun sequencing project.</title>
        <authorList>
            <person name="Zhao G."/>
            <person name="Shen L."/>
        </authorList>
    </citation>
    <scope>NUCLEOTIDE SEQUENCE</scope>
    <source>
        <strain evidence="2">GHJ8</strain>
    </source>
</reference>
<dbReference type="GO" id="GO:0016787">
    <property type="term" value="F:hydrolase activity"/>
    <property type="evidence" value="ECO:0007669"/>
    <property type="project" value="UniProtKB-KW"/>
</dbReference>
<dbReference type="RefSeq" id="WP_264514057.1">
    <property type="nucleotide sequence ID" value="NZ_JAPDDR010000006.1"/>
</dbReference>
<name>A0ABT3G5L9_9BACT</name>
<feature type="transmembrane region" description="Helical" evidence="1">
    <location>
        <begin position="131"/>
        <end position="151"/>
    </location>
</feature>
<keyword evidence="1" id="KW-0472">Membrane</keyword>
<sequence>MDSITQAALGAVVGELVLGRQIGRRALGWGALFGTIPDLDVIFTPLLDTARTLRWHRGISHSLILMVLVSWWLAKPLAKRWKKDKVTPQRAGLFVFLAWSTHVLIDVFTVYGTRIFDPFSGYPVSTDNLFIIDPIFTLPLLVAIVIGLFVQPKDWKKGKGIRSAWWCLGISCFYVGLSFWAKHVVSKQVEGDLARRGVSWQRRMEGPSAFNILLWRVAVERQGEIWIGYRSVFDDPKLPVRWVIVPKGEAAMAKYAEEREVKTIREFSKGWWIAREAPGGIWLADLRFGEGRVWDERGVALRPTFAWTFEAGAEKDRLHQKSPESRGGTEMLRRMFRRIFGETDAMDSSGGNSMPRLIGNPGVIQEYLSGER</sequence>
<protein>
    <submittedName>
        <fullName evidence="2">Metal-dependent hydrolase</fullName>
    </submittedName>
</protein>
<keyword evidence="1" id="KW-1133">Transmembrane helix</keyword>
<dbReference type="Proteomes" id="UP001165653">
    <property type="component" value="Unassembled WGS sequence"/>
</dbReference>
<keyword evidence="1" id="KW-0812">Transmembrane</keyword>